<organism evidence="4 5">
    <name type="scientific">Enterococcus rivorum</name>
    <dbReference type="NCBI Taxonomy" id="762845"/>
    <lineage>
        <taxon>Bacteria</taxon>
        <taxon>Bacillati</taxon>
        <taxon>Bacillota</taxon>
        <taxon>Bacilli</taxon>
        <taxon>Lactobacillales</taxon>
        <taxon>Enterococcaceae</taxon>
        <taxon>Enterococcus</taxon>
    </lineage>
</organism>
<dbReference type="GO" id="GO:0016301">
    <property type="term" value="F:kinase activity"/>
    <property type="evidence" value="ECO:0007669"/>
    <property type="project" value="UniProtKB-KW"/>
</dbReference>
<sequence length="183" mass="21876">MTGSLITQKKIAKVFKQLVIEIGFEKVTIAKIMLASGMRRQTFYDYFQDKYELVDWIFRQEAIEKIEDNLAYEGWEIIVENLLKYFEENQVFYRKVLFFDGQNSFQEYYTRHLEALIHQVLVLKKIENEEVEQSDHQFLEEFYANAFVTLTIKWLLSGCKVSAELFARKMKLAFLMGFEEKTK</sequence>
<gene>
    <name evidence="4" type="ORF">BCR26_12745</name>
</gene>
<keyword evidence="5" id="KW-1185">Reference proteome</keyword>
<dbReference type="InterPro" id="IPR012738">
    <property type="entry name" value="Tscrpt_reg_DhaS"/>
</dbReference>
<proteinExistence type="predicted"/>
<protein>
    <submittedName>
        <fullName evidence="4">Dihydroxyacetone kinase transcriptional activator DhaS</fullName>
    </submittedName>
</protein>
<dbReference type="EMBL" id="MIEK01000019">
    <property type="protein sequence ID" value="OEH82605.1"/>
    <property type="molecule type" value="Genomic_DNA"/>
</dbReference>
<feature type="domain" description="HTH tetR-type" evidence="3">
    <location>
        <begin position="5"/>
        <end position="65"/>
    </location>
</feature>
<dbReference type="InterPro" id="IPR039532">
    <property type="entry name" value="TetR_C_Firmicutes"/>
</dbReference>
<dbReference type="RefSeq" id="WP_069698433.1">
    <property type="nucleotide sequence ID" value="NZ_JAGGMA010000021.1"/>
</dbReference>
<dbReference type="AlphaFoldDB" id="A0A1E5KXM7"/>
<evidence type="ECO:0000313" key="4">
    <source>
        <dbReference type="EMBL" id="OEH82605.1"/>
    </source>
</evidence>
<dbReference type="Gene3D" id="1.10.357.10">
    <property type="entry name" value="Tetracycline Repressor, domain 2"/>
    <property type="match status" value="1"/>
</dbReference>
<reference evidence="4 5" key="1">
    <citation type="submission" date="2016-09" db="EMBL/GenBank/DDBJ databases">
        <authorList>
            <person name="Capua I."/>
            <person name="De Benedictis P."/>
            <person name="Joannis T."/>
            <person name="Lombin L.H."/>
            <person name="Cattoli G."/>
        </authorList>
    </citation>
    <scope>NUCLEOTIDE SEQUENCE [LARGE SCALE GENOMIC DNA]</scope>
    <source>
        <strain evidence="4 5">LMG 25899</strain>
    </source>
</reference>
<dbReference type="NCBIfam" id="TIGR02366">
    <property type="entry name" value="DHAK_reg"/>
    <property type="match status" value="1"/>
</dbReference>
<dbReference type="Pfam" id="PF00440">
    <property type="entry name" value="TetR_N"/>
    <property type="match status" value="1"/>
</dbReference>
<keyword evidence="4" id="KW-0808">Transferase</keyword>
<dbReference type="PANTHER" id="PTHR43479">
    <property type="entry name" value="ACREF/ENVCD OPERON REPRESSOR-RELATED"/>
    <property type="match status" value="1"/>
</dbReference>
<feature type="DNA-binding region" description="H-T-H motif" evidence="2">
    <location>
        <begin position="28"/>
        <end position="47"/>
    </location>
</feature>
<dbReference type="OrthoDB" id="9810250at2"/>
<dbReference type="InterPro" id="IPR001647">
    <property type="entry name" value="HTH_TetR"/>
</dbReference>
<name>A0A1E5KXM7_9ENTE</name>
<dbReference type="Proteomes" id="UP000095256">
    <property type="component" value="Unassembled WGS sequence"/>
</dbReference>
<dbReference type="STRING" id="762845.BCR26_12745"/>
<keyword evidence="4" id="KW-0418">Kinase</keyword>
<evidence type="ECO:0000313" key="5">
    <source>
        <dbReference type="Proteomes" id="UP000095256"/>
    </source>
</evidence>
<keyword evidence="1 2" id="KW-0238">DNA-binding</keyword>
<evidence type="ECO:0000259" key="3">
    <source>
        <dbReference type="PROSITE" id="PS50977"/>
    </source>
</evidence>
<dbReference type="PROSITE" id="PS50977">
    <property type="entry name" value="HTH_TETR_2"/>
    <property type="match status" value="1"/>
</dbReference>
<dbReference type="InterPro" id="IPR009057">
    <property type="entry name" value="Homeodomain-like_sf"/>
</dbReference>
<dbReference type="SUPFAM" id="SSF46689">
    <property type="entry name" value="Homeodomain-like"/>
    <property type="match status" value="1"/>
</dbReference>
<evidence type="ECO:0000256" key="2">
    <source>
        <dbReference type="PROSITE-ProRule" id="PRU00335"/>
    </source>
</evidence>
<dbReference type="InterPro" id="IPR050624">
    <property type="entry name" value="HTH-type_Tx_Regulator"/>
</dbReference>
<accession>A0A1E5KXM7</accession>
<evidence type="ECO:0000256" key="1">
    <source>
        <dbReference type="ARBA" id="ARBA00023125"/>
    </source>
</evidence>
<comment type="caution">
    <text evidence="4">The sequence shown here is derived from an EMBL/GenBank/DDBJ whole genome shotgun (WGS) entry which is preliminary data.</text>
</comment>
<dbReference type="Pfam" id="PF14278">
    <property type="entry name" value="TetR_C_8"/>
    <property type="match status" value="1"/>
</dbReference>
<dbReference type="PANTHER" id="PTHR43479:SF7">
    <property type="entry name" value="TETR-FAMILY TRANSCRIPTIONAL REGULATOR"/>
    <property type="match status" value="1"/>
</dbReference>
<dbReference type="GO" id="GO:0003677">
    <property type="term" value="F:DNA binding"/>
    <property type="evidence" value="ECO:0007669"/>
    <property type="project" value="UniProtKB-UniRule"/>
</dbReference>